<evidence type="ECO:0000313" key="2">
    <source>
        <dbReference type="EMBL" id="QCP34117.1"/>
    </source>
</evidence>
<dbReference type="Proteomes" id="UP000298653">
    <property type="component" value="Chromosome"/>
</dbReference>
<dbReference type="Gene3D" id="2.40.33.40">
    <property type="entry name" value="Phosphotransferase system, glucitol/sorbitol-specific IIA component"/>
    <property type="match status" value="1"/>
</dbReference>
<dbReference type="AlphaFoldDB" id="A0A4P8IC78"/>
<gene>
    <name evidence="2" type="ORF">AR1Y2_0663</name>
</gene>
<name>A0A4P8IC78_9FIRM</name>
<dbReference type="PANTHER" id="PTHR40398">
    <property type="entry name" value="PTS SYSTEM GLUCITOL/SORBITOL-SPECIFIC EIIA COMPONENT"/>
    <property type="match status" value="1"/>
</dbReference>
<accession>A0A4P8IC78</accession>
<dbReference type="InterPro" id="IPR004716">
    <property type="entry name" value="PTS_IIA_glucitol/sorbitol-sp"/>
</dbReference>
<dbReference type="GO" id="GO:0008982">
    <property type="term" value="F:protein-N(PI)-phosphohistidine-sugar phosphotransferase activity"/>
    <property type="evidence" value="ECO:0007669"/>
    <property type="project" value="InterPro"/>
</dbReference>
<dbReference type="InterPro" id="IPR036665">
    <property type="entry name" value="PTS_IIA_glucitol/sorbitol_sf"/>
</dbReference>
<dbReference type="RefSeq" id="WP_137327699.1">
    <property type="nucleotide sequence ID" value="NZ_CP040058.1"/>
</dbReference>
<dbReference type="EMBL" id="CP040058">
    <property type="protein sequence ID" value="QCP34117.1"/>
    <property type="molecule type" value="Genomic_DNA"/>
</dbReference>
<dbReference type="PANTHER" id="PTHR40398:SF1">
    <property type="entry name" value="PTS SYSTEM GLUCITOL_SORBITOL-SPECIFIC EIIA COMPONENT"/>
    <property type="match status" value="1"/>
</dbReference>
<sequence length="116" mass="12408">MKFETKIIGIGAQAREFKGENMLIFFGQCANGGLEDYSVLITEPKKPVSICPGDTLCIGKNSYPVTAVGDIASKTFSELGHCTVRFDGAKEAALPGTVHVEGEYPDYQTGDSVSIE</sequence>
<proteinExistence type="predicted"/>
<dbReference type="SUPFAM" id="SSF141530">
    <property type="entry name" value="PTSIIA/GutA-like"/>
    <property type="match status" value="1"/>
</dbReference>
<dbReference type="GO" id="GO:0016301">
    <property type="term" value="F:kinase activity"/>
    <property type="evidence" value="ECO:0007669"/>
    <property type="project" value="TreeGrafter"/>
</dbReference>
<dbReference type="GO" id="GO:0009401">
    <property type="term" value="P:phosphoenolpyruvate-dependent sugar phosphotransferase system"/>
    <property type="evidence" value="ECO:0007669"/>
    <property type="project" value="InterPro"/>
</dbReference>
<dbReference type="OrthoDB" id="5113885at2"/>
<keyword evidence="3" id="KW-1185">Reference proteome</keyword>
<comment type="caution">
    <text evidence="1">Lacks conserved residue(s) required for the propagation of feature annotation.</text>
</comment>
<dbReference type="KEGG" id="arf:AR1Y2_0663"/>
<protein>
    <submittedName>
        <fullName evidence="2">PTS system, glucitol/sorbitol-specific IIA component</fullName>
    </submittedName>
</protein>
<reference evidence="2 3" key="1">
    <citation type="submission" date="2019-05" db="EMBL/GenBank/DDBJ databases">
        <title>Complete genome sequencing of Anaerostipes rhamnosivorans.</title>
        <authorList>
            <person name="Bui T.P.N."/>
            <person name="de Vos W.M."/>
        </authorList>
    </citation>
    <scope>NUCLEOTIDE SEQUENCE [LARGE SCALE GENOMIC DNA]</scope>
    <source>
        <strain evidence="2 3">1y2</strain>
    </source>
</reference>
<organism evidence="2 3">
    <name type="scientific">Anaerostipes rhamnosivorans</name>
    <dbReference type="NCBI Taxonomy" id="1229621"/>
    <lineage>
        <taxon>Bacteria</taxon>
        <taxon>Bacillati</taxon>
        <taxon>Bacillota</taxon>
        <taxon>Clostridia</taxon>
        <taxon>Lachnospirales</taxon>
        <taxon>Lachnospiraceae</taxon>
        <taxon>Anaerostipes</taxon>
    </lineage>
</organism>
<dbReference type="Pfam" id="PF03829">
    <property type="entry name" value="PTSIIA_gutA"/>
    <property type="match status" value="1"/>
</dbReference>
<dbReference type="PROSITE" id="PS51097">
    <property type="entry name" value="PTS_EIIA_TYPE_5"/>
    <property type="match status" value="1"/>
</dbReference>
<dbReference type="GO" id="GO:0005737">
    <property type="term" value="C:cytoplasm"/>
    <property type="evidence" value="ECO:0007669"/>
    <property type="project" value="InterPro"/>
</dbReference>
<evidence type="ECO:0000256" key="1">
    <source>
        <dbReference type="PROSITE-ProRule" id="PRU00420"/>
    </source>
</evidence>
<evidence type="ECO:0000313" key="3">
    <source>
        <dbReference type="Proteomes" id="UP000298653"/>
    </source>
</evidence>